<keyword evidence="17" id="KW-1185">Reference proteome</keyword>
<dbReference type="GO" id="GO:0004636">
    <property type="term" value="F:phosphoribosyl-ATP diphosphatase activity"/>
    <property type="evidence" value="ECO:0007669"/>
    <property type="project" value="UniProtKB-EC"/>
</dbReference>
<keyword evidence="8 14" id="KW-0028">Amino-acid biosynthesis</keyword>
<evidence type="ECO:0000256" key="10">
    <source>
        <dbReference type="ARBA" id="ARBA00022801"/>
    </source>
</evidence>
<dbReference type="PANTHER" id="PTHR42945">
    <property type="entry name" value="HISTIDINE BIOSYNTHESIS BIFUNCTIONAL PROTEIN"/>
    <property type="match status" value="1"/>
</dbReference>
<evidence type="ECO:0000256" key="3">
    <source>
        <dbReference type="ARBA" id="ARBA00005169"/>
    </source>
</evidence>
<dbReference type="UniPathway" id="UPA00031">
    <property type="reaction ID" value="UER00008"/>
</dbReference>
<dbReference type="InterPro" id="IPR002496">
    <property type="entry name" value="PRib_AMP_CycHydrolase_dom"/>
</dbReference>
<dbReference type="Pfam" id="PF01502">
    <property type="entry name" value="PRA-CH"/>
    <property type="match status" value="1"/>
</dbReference>
<dbReference type="NCBIfam" id="NF000768">
    <property type="entry name" value="PRK00051.1"/>
    <property type="match status" value="1"/>
</dbReference>
<evidence type="ECO:0000313" key="16">
    <source>
        <dbReference type="EMBL" id="QFQ02197.1"/>
    </source>
</evidence>
<evidence type="ECO:0000256" key="13">
    <source>
        <dbReference type="ARBA" id="ARBA00023102"/>
    </source>
</evidence>
<evidence type="ECO:0000256" key="11">
    <source>
        <dbReference type="ARBA" id="ARBA00022833"/>
    </source>
</evidence>
<dbReference type="OrthoDB" id="9795769at2"/>
<feature type="binding site" evidence="14">
    <location>
        <position position="90"/>
    </location>
    <ligand>
        <name>Mg(2+)</name>
        <dbReference type="ChEBI" id="CHEBI:18420"/>
    </ligand>
</feature>
<comment type="similarity">
    <text evidence="5">In the C-terminal section; belongs to the PRA-PH family.</text>
</comment>
<dbReference type="FunFam" id="3.10.20.810:FF:000001">
    <property type="entry name" value="Histidine biosynthesis bifunctional protein HisIE"/>
    <property type="match status" value="1"/>
</dbReference>
<evidence type="ECO:0000256" key="6">
    <source>
        <dbReference type="ARBA" id="ARBA00008299"/>
    </source>
</evidence>
<keyword evidence="13 14" id="KW-0368">Histidine biosynthesis</keyword>
<dbReference type="GO" id="GO:0000287">
    <property type="term" value="F:magnesium ion binding"/>
    <property type="evidence" value="ECO:0007669"/>
    <property type="project" value="UniProtKB-UniRule"/>
</dbReference>
<feature type="binding site" evidence="14">
    <location>
        <position position="105"/>
    </location>
    <ligand>
        <name>Zn(2+)</name>
        <dbReference type="ChEBI" id="CHEBI:29105"/>
        <note>ligand shared between dimeric partners</note>
    </ligand>
</feature>
<feature type="binding site" evidence="14">
    <location>
        <position position="112"/>
    </location>
    <ligand>
        <name>Zn(2+)</name>
        <dbReference type="ChEBI" id="CHEBI:29105"/>
        <note>ligand shared between dimeric partners</note>
    </ligand>
</feature>
<dbReference type="AlphaFoldDB" id="A0A5J6Z9I6"/>
<feature type="domain" description="Phosphoribosyl-AMP cyclohydrolase" evidence="15">
    <location>
        <begin position="41"/>
        <end position="113"/>
    </location>
</feature>
<evidence type="ECO:0000256" key="4">
    <source>
        <dbReference type="ARBA" id="ARBA00005204"/>
    </source>
</evidence>
<evidence type="ECO:0000259" key="15">
    <source>
        <dbReference type="Pfam" id="PF01502"/>
    </source>
</evidence>
<comment type="subcellular location">
    <subcellularLocation>
        <location evidence="14">Cytoplasm</location>
    </subcellularLocation>
</comment>
<organism evidence="16 17">
    <name type="scientific">Corynebacterium urogenitale</name>
    <dbReference type="NCBI Taxonomy" id="2487892"/>
    <lineage>
        <taxon>Bacteria</taxon>
        <taxon>Bacillati</taxon>
        <taxon>Actinomycetota</taxon>
        <taxon>Actinomycetes</taxon>
        <taxon>Mycobacteriales</taxon>
        <taxon>Corynebacteriaceae</taxon>
        <taxon>Corynebacterium</taxon>
    </lineage>
</organism>
<evidence type="ECO:0000256" key="2">
    <source>
        <dbReference type="ARBA" id="ARBA00001460"/>
    </source>
</evidence>
<dbReference type="PANTHER" id="PTHR42945:SF11">
    <property type="entry name" value="PHOSPHORIBOSYL-AMP CYCLOHYDROLASE"/>
    <property type="match status" value="1"/>
</dbReference>
<comment type="cofactor">
    <cofactor evidence="14">
        <name>Mg(2+)</name>
        <dbReference type="ChEBI" id="CHEBI:18420"/>
    </cofactor>
    <text evidence="14">Binds 1 Mg(2+) ion per subunit.</text>
</comment>
<evidence type="ECO:0000256" key="9">
    <source>
        <dbReference type="ARBA" id="ARBA00022723"/>
    </source>
</evidence>
<evidence type="ECO:0000256" key="1">
    <source>
        <dbReference type="ARBA" id="ARBA00000024"/>
    </source>
</evidence>
<comment type="cofactor">
    <cofactor evidence="14">
        <name>Zn(2+)</name>
        <dbReference type="ChEBI" id="CHEBI:29105"/>
    </cofactor>
    <text evidence="14">Binds 1 zinc ion per subunit.</text>
</comment>
<dbReference type="KEGG" id="cuo:CUROG_04090"/>
<keyword evidence="10 14" id="KW-0378">Hydrolase</keyword>
<evidence type="ECO:0000256" key="14">
    <source>
        <dbReference type="HAMAP-Rule" id="MF_01021"/>
    </source>
</evidence>
<comment type="pathway">
    <text evidence="3 14">Amino-acid biosynthesis; L-histidine biosynthesis; L-histidine from 5-phospho-alpha-D-ribose 1-diphosphate: step 3/9.</text>
</comment>
<evidence type="ECO:0000256" key="12">
    <source>
        <dbReference type="ARBA" id="ARBA00022842"/>
    </source>
</evidence>
<dbReference type="Gene3D" id="3.10.20.810">
    <property type="entry name" value="Phosphoribosyl-AMP cyclohydrolase"/>
    <property type="match status" value="1"/>
</dbReference>
<evidence type="ECO:0000256" key="7">
    <source>
        <dbReference type="ARBA" id="ARBA00022490"/>
    </source>
</evidence>
<dbReference type="GO" id="GO:0005737">
    <property type="term" value="C:cytoplasm"/>
    <property type="evidence" value="ECO:0007669"/>
    <property type="project" value="UniProtKB-SubCell"/>
</dbReference>
<dbReference type="Proteomes" id="UP000326711">
    <property type="component" value="Chromosome"/>
</dbReference>
<comment type="pathway">
    <text evidence="4">Amino-acid biosynthesis; L-histidine biosynthesis; L-histidine from 5-phospho-alpha-D-ribose 1-diphosphate: step 2/9.</text>
</comment>
<dbReference type="EC" id="3.5.4.19" evidence="14"/>
<gene>
    <name evidence="14" type="primary">hisI</name>
    <name evidence="16" type="ORF">CUROG_04090</name>
</gene>
<dbReference type="SUPFAM" id="SSF141734">
    <property type="entry name" value="HisI-like"/>
    <property type="match status" value="1"/>
</dbReference>
<reference evidence="17" key="1">
    <citation type="submission" date="2019-10" db="EMBL/GenBank/DDBJ databases">
        <title>Complete genome sequence of Corynebacterium urogenitalis DSM 108747, isolated from the genital tract of a cow.</title>
        <authorList>
            <person name="Ruckert C."/>
            <person name="Ballas P."/>
            <person name="Wagener K."/>
            <person name="Drillich M."/>
            <person name="Kaempfer P."/>
            <person name="Busse H.-J."/>
            <person name="Ehling-Schulz M."/>
        </authorList>
    </citation>
    <scope>NUCLEOTIDE SEQUENCE [LARGE SCALE GENOMIC DNA]</scope>
    <source>
        <strain evidence="17">LMM 1652</strain>
    </source>
</reference>
<comment type="catalytic activity">
    <reaction evidence="1 14">
        <text>1-(5-phospho-beta-D-ribosyl)-5'-AMP + H2O = 1-(5-phospho-beta-D-ribosyl)-5-[(5-phospho-beta-D-ribosylamino)methylideneamino]imidazole-4-carboxamide</text>
        <dbReference type="Rhea" id="RHEA:20049"/>
        <dbReference type="ChEBI" id="CHEBI:15377"/>
        <dbReference type="ChEBI" id="CHEBI:58435"/>
        <dbReference type="ChEBI" id="CHEBI:59457"/>
        <dbReference type="EC" id="3.5.4.19"/>
    </reaction>
</comment>
<comment type="function">
    <text evidence="14">Catalyzes the hydrolysis of the adenine ring of phosphoribosyl-AMP.</text>
</comment>
<dbReference type="GO" id="GO:0000105">
    <property type="term" value="P:L-histidine biosynthetic process"/>
    <property type="evidence" value="ECO:0007669"/>
    <property type="project" value="UniProtKB-UniRule"/>
</dbReference>
<proteinExistence type="inferred from homology"/>
<dbReference type="HAMAP" id="MF_01021">
    <property type="entry name" value="HisI"/>
    <property type="match status" value="1"/>
</dbReference>
<feature type="binding site" evidence="14">
    <location>
        <position position="89"/>
    </location>
    <ligand>
        <name>Zn(2+)</name>
        <dbReference type="ChEBI" id="CHEBI:29105"/>
        <note>ligand shared between dimeric partners</note>
    </ligand>
</feature>
<evidence type="ECO:0000313" key="17">
    <source>
        <dbReference type="Proteomes" id="UP000326711"/>
    </source>
</evidence>
<protein>
    <recommendedName>
        <fullName evidence="14">Phosphoribosyl-AMP cyclohydrolase</fullName>
        <shortName evidence="14">PRA-CH</shortName>
        <ecNumber evidence="14">3.5.4.19</ecNumber>
    </recommendedName>
</protein>
<sequence>MSATNPADYELDPAIASRLKRNDQGLVPAVVVDAETKDVLMLAWMNDHALAHTIAEKKGTYWSRSRNEYWIKGETSGHTQAVREVRLDCDGDTILVVVDQVGGACHTGDHTCFDADKLL</sequence>
<keyword evidence="12 14" id="KW-0460">Magnesium</keyword>
<keyword evidence="9 14" id="KW-0479">Metal-binding</keyword>
<comment type="similarity">
    <text evidence="14">Belongs to the PRA-CH family.</text>
</comment>
<keyword evidence="7 14" id="KW-0963">Cytoplasm</keyword>
<dbReference type="EMBL" id="CP045032">
    <property type="protein sequence ID" value="QFQ02197.1"/>
    <property type="molecule type" value="Genomic_DNA"/>
</dbReference>
<dbReference type="RefSeq" id="WP_151902592.1">
    <property type="nucleotide sequence ID" value="NZ_CP045032.1"/>
</dbReference>
<dbReference type="InterPro" id="IPR026660">
    <property type="entry name" value="PRA-CH"/>
</dbReference>
<evidence type="ECO:0000256" key="5">
    <source>
        <dbReference type="ARBA" id="ARBA00007731"/>
    </source>
</evidence>
<feature type="binding site" evidence="14">
    <location>
        <position position="92"/>
    </location>
    <ligand>
        <name>Mg(2+)</name>
        <dbReference type="ChEBI" id="CHEBI:18420"/>
    </ligand>
</feature>
<feature type="binding site" evidence="14">
    <location>
        <position position="88"/>
    </location>
    <ligand>
        <name>Mg(2+)</name>
        <dbReference type="ChEBI" id="CHEBI:18420"/>
    </ligand>
</feature>
<name>A0A5J6Z9I6_9CORY</name>
<dbReference type="GO" id="GO:0004635">
    <property type="term" value="F:phosphoribosyl-AMP cyclohydrolase activity"/>
    <property type="evidence" value="ECO:0007669"/>
    <property type="project" value="UniProtKB-UniRule"/>
</dbReference>
<dbReference type="InterPro" id="IPR038019">
    <property type="entry name" value="PRib_AMP_CycHydrolase_sf"/>
</dbReference>
<keyword evidence="11 14" id="KW-0862">Zinc</keyword>
<accession>A0A5J6Z9I6</accession>
<comment type="similarity">
    <text evidence="6">In the N-terminal section; belongs to the PRA-CH family.</text>
</comment>
<comment type="catalytic activity">
    <reaction evidence="2">
        <text>1-(5-phospho-beta-D-ribosyl)-ATP + H2O = 1-(5-phospho-beta-D-ribosyl)-5'-AMP + diphosphate + H(+)</text>
        <dbReference type="Rhea" id="RHEA:22828"/>
        <dbReference type="ChEBI" id="CHEBI:15377"/>
        <dbReference type="ChEBI" id="CHEBI:15378"/>
        <dbReference type="ChEBI" id="CHEBI:33019"/>
        <dbReference type="ChEBI" id="CHEBI:59457"/>
        <dbReference type="ChEBI" id="CHEBI:73183"/>
        <dbReference type="EC" id="3.6.1.31"/>
    </reaction>
</comment>
<evidence type="ECO:0000256" key="8">
    <source>
        <dbReference type="ARBA" id="ARBA00022605"/>
    </source>
</evidence>
<comment type="subunit">
    <text evidence="14">Homodimer.</text>
</comment>
<dbReference type="GO" id="GO:0008270">
    <property type="term" value="F:zinc ion binding"/>
    <property type="evidence" value="ECO:0007669"/>
    <property type="project" value="UniProtKB-UniRule"/>
</dbReference>